<name>A0ABP8FFE3_9BACT</name>
<evidence type="ECO:0000313" key="3">
    <source>
        <dbReference type="Proteomes" id="UP001501207"/>
    </source>
</evidence>
<comment type="caution">
    <text evidence="2">The sequence shown here is derived from an EMBL/GenBank/DDBJ whole genome shotgun (WGS) entry which is preliminary data.</text>
</comment>
<evidence type="ECO:0000256" key="1">
    <source>
        <dbReference type="SAM" id="SignalP"/>
    </source>
</evidence>
<sequence>MPPAPLQKTRPMKTLLYLLLIPAAVWATGCQPAGQSSDTTTDTRRIDSTGAEAMTGDAEQLQGEYRYLTVFKSEGDGPANADSMQLNLNLKGNTATGTYQWVLPGKDGKRGTITGVLSGHTVSGQYHYQQEGGSYSDSIRIQLEGDRAMVTQFSGDGYQLKDTLTAASTSSF</sequence>
<evidence type="ECO:0000313" key="2">
    <source>
        <dbReference type="EMBL" id="GAA4302045.1"/>
    </source>
</evidence>
<dbReference type="EMBL" id="BAABFN010000001">
    <property type="protein sequence ID" value="GAA4302045.1"/>
    <property type="molecule type" value="Genomic_DNA"/>
</dbReference>
<evidence type="ECO:0008006" key="4">
    <source>
        <dbReference type="Google" id="ProtNLM"/>
    </source>
</evidence>
<gene>
    <name evidence="2" type="ORF">GCM10023143_04200</name>
</gene>
<proteinExistence type="predicted"/>
<dbReference type="Proteomes" id="UP001501207">
    <property type="component" value="Unassembled WGS sequence"/>
</dbReference>
<protein>
    <recommendedName>
        <fullName evidence="4">Copper resistance protein NlpE</fullName>
    </recommendedName>
</protein>
<accession>A0ABP8FFE3</accession>
<keyword evidence="3" id="KW-1185">Reference proteome</keyword>
<keyword evidence="1" id="KW-0732">Signal</keyword>
<reference evidence="3" key="1">
    <citation type="journal article" date="2019" name="Int. J. Syst. Evol. Microbiol.">
        <title>The Global Catalogue of Microorganisms (GCM) 10K type strain sequencing project: providing services to taxonomists for standard genome sequencing and annotation.</title>
        <authorList>
            <consortium name="The Broad Institute Genomics Platform"/>
            <consortium name="The Broad Institute Genome Sequencing Center for Infectious Disease"/>
            <person name="Wu L."/>
            <person name="Ma J."/>
        </authorList>
    </citation>
    <scope>NUCLEOTIDE SEQUENCE [LARGE SCALE GENOMIC DNA]</scope>
    <source>
        <strain evidence="3">JCM 17664</strain>
    </source>
</reference>
<feature type="chain" id="PRO_5046728057" description="Copper resistance protein NlpE" evidence="1">
    <location>
        <begin position="28"/>
        <end position="172"/>
    </location>
</feature>
<organism evidence="2 3">
    <name type="scientific">Compostibacter hankyongensis</name>
    <dbReference type="NCBI Taxonomy" id="1007089"/>
    <lineage>
        <taxon>Bacteria</taxon>
        <taxon>Pseudomonadati</taxon>
        <taxon>Bacteroidota</taxon>
        <taxon>Chitinophagia</taxon>
        <taxon>Chitinophagales</taxon>
        <taxon>Chitinophagaceae</taxon>
        <taxon>Compostibacter</taxon>
    </lineage>
</organism>
<feature type="signal peptide" evidence="1">
    <location>
        <begin position="1"/>
        <end position="27"/>
    </location>
</feature>